<dbReference type="Proteomes" id="UP000178606">
    <property type="component" value="Unassembled WGS sequence"/>
</dbReference>
<name>A0A1F6CSZ6_HANXR</name>
<organism evidence="1 2">
    <name type="scientific">Handelsmanbacteria sp. (strain RIFCSPLOWO2_12_FULL_64_10)</name>
    <dbReference type="NCBI Taxonomy" id="1817868"/>
    <lineage>
        <taxon>Bacteria</taxon>
        <taxon>Candidatus Handelsmaniibacteriota</taxon>
    </lineage>
</organism>
<dbReference type="EMBL" id="MFKF01000153">
    <property type="protein sequence ID" value="OGG52200.1"/>
    <property type="molecule type" value="Genomic_DNA"/>
</dbReference>
<accession>A0A1F6CSZ6</accession>
<comment type="caution">
    <text evidence="1">The sequence shown here is derived from an EMBL/GenBank/DDBJ whole genome shotgun (WGS) entry which is preliminary data.</text>
</comment>
<evidence type="ECO:0000313" key="2">
    <source>
        <dbReference type="Proteomes" id="UP000178606"/>
    </source>
</evidence>
<gene>
    <name evidence="1" type="ORF">A3F84_03825</name>
</gene>
<proteinExistence type="predicted"/>
<dbReference type="AlphaFoldDB" id="A0A1F6CSZ6"/>
<evidence type="ECO:0000313" key="1">
    <source>
        <dbReference type="EMBL" id="OGG52200.1"/>
    </source>
</evidence>
<protein>
    <submittedName>
        <fullName evidence="1">Uncharacterized protein</fullName>
    </submittedName>
</protein>
<reference evidence="1 2" key="1">
    <citation type="journal article" date="2016" name="Nat. Commun.">
        <title>Thousands of microbial genomes shed light on interconnected biogeochemical processes in an aquifer system.</title>
        <authorList>
            <person name="Anantharaman K."/>
            <person name="Brown C.T."/>
            <person name="Hug L.A."/>
            <person name="Sharon I."/>
            <person name="Castelle C.J."/>
            <person name="Probst A.J."/>
            <person name="Thomas B.C."/>
            <person name="Singh A."/>
            <person name="Wilkins M.J."/>
            <person name="Karaoz U."/>
            <person name="Brodie E.L."/>
            <person name="Williams K.H."/>
            <person name="Hubbard S.S."/>
            <person name="Banfield J.F."/>
        </authorList>
    </citation>
    <scope>NUCLEOTIDE SEQUENCE [LARGE SCALE GENOMIC DNA]</scope>
    <source>
        <strain evidence="2">RIFCSPLOWO2_12_FULL_64_10</strain>
    </source>
</reference>
<sequence length="68" mass="8152">MIPDTNTDRDLAVLYWRLQRGVHTNPRIRSYLYTIVELMRRRRITPARLNAIGLEMAEKEITDYNFLT</sequence>